<dbReference type="AlphaFoldDB" id="A0A9X6W2H5"/>
<accession>A0A9X6W2H5</accession>
<reference evidence="2 4" key="2">
    <citation type="submission" date="2017-09" db="EMBL/GenBank/DDBJ databases">
        <title>Large-scale bioinformatics analysis of Bacillus genomes uncovers conserved roles of natural products in bacterial physiology.</title>
        <authorList>
            <consortium name="Agbiome Team Llc"/>
            <person name="Bleich R.M."/>
            <person name="Kirk G.J."/>
            <person name="Santa Maria K.C."/>
            <person name="Allen S.E."/>
            <person name="Farag S."/>
            <person name="Shank E.A."/>
            <person name="Bowers A."/>
        </authorList>
    </citation>
    <scope>NUCLEOTIDE SEQUENCE [LARGE SCALE GENOMIC DNA]</scope>
    <source>
        <strain evidence="2 4">AFS020204</strain>
    </source>
</reference>
<evidence type="ECO:0000313" key="3">
    <source>
        <dbReference type="Proteomes" id="UP000075476"/>
    </source>
</evidence>
<dbReference type="Proteomes" id="UP000075476">
    <property type="component" value="Unassembled WGS sequence"/>
</dbReference>
<evidence type="ECO:0000313" key="4">
    <source>
        <dbReference type="Proteomes" id="UP000220210"/>
    </source>
</evidence>
<dbReference type="EMBL" id="LOMO01000001">
    <property type="protein sequence ID" value="KXY50958.1"/>
    <property type="molecule type" value="Genomic_DNA"/>
</dbReference>
<dbReference type="EMBL" id="NTSO01000002">
    <property type="protein sequence ID" value="PFF51998.1"/>
    <property type="molecule type" value="Genomic_DNA"/>
</dbReference>
<proteinExistence type="predicted"/>
<organism evidence="2 4">
    <name type="scientific">Bacillus cereus</name>
    <dbReference type="NCBI Taxonomy" id="1396"/>
    <lineage>
        <taxon>Bacteria</taxon>
        <taxon>Bacillati</taxon>
        <taxon>Bacillota</taxon>
        <taxon>Bacilli</taxon>
        <taxon>Bacillales</taxon>
        <taxon>Bacillaceae</taxon>
        <taxon>Bacillus</taxon>
        <taxon>Bacillus cereus group</taxon>
    </lineage>
</organism>
<reference evidence="1 3" key="1">
    <citation type="submission" date="2015-12" db="EMBL/GenBank/DDBJ databases">
        <title>Bacillus cereus Group isolate.</title>
        <authorList>
            <person name="Kovac J."/>
        </authorList>
    </citation>
    <scope>NUCLEOTIDE SEQUENCE [LARGE SCALE GENOMIC DNA]</scope>
    <source>
        <strain evidence="1 3">FSL K6-0073</strain>
    </source>
</reference>
<dbReference type="Proteomes" id="UP000220210">
    <property type="component" value="Unassembled WGS sequence"/>
</dbReference>
<evidence type="ECO:0000313" key="1">
    <source>
        <dbReference type="EMBL" id="KXY50958.1"/>
    </source>
</evidence>
<protein>
    <submittedName>
        <fullName evidence="2">Uncharacterized protein</fullName>
    </submittedName>
</protein>
<comment type="caution">
    <text evidence="2">The sequence shown here is derived from an EMBL/GenBank/DDBJ whole genome shotgun (WGS) entry which is preliminary data.</text>
</comment>
<gene>
    <name evidence="1" type="ORF">AT268_30915</name>
    <name evidence="2" type="ORF">CN357_04730</name>
</gene>
<evidence type="ECO:0000313" key="2">
    <source>
        <dbReference type="EMBL" id="PFF51998.1"/>
    </source>
</evidence>
<name>A0A9X6W2H5_BACCE</name>
<sequence length="80" mass="9175">MTISISKQKLREIGERFFPISSKLYVTIFVSEQNKIIIRDKTGVYVNQFLPFPTILLVGSGKEWTLKCIGQSSDYECILN</sequence>